<keyword evidence="5" id="KW-1185">Reference proteome</keyword>
<evidence type="ECO:0008006" key="6">
    <source>
        <dbReference type="Google" id="ProtNLM"/>
    </source>
</evidence>
<comment type="similarity">
    <text evidence="2">Belongs to the ustYa family.</text>
</comment>
<gene>
    <name evidence="4" type="ORF">BP6252_13331</name>
</gene>
<evidence type="ECO:0000256" key="3">
    <source>
        <dbReference type="SAM" id="Phobius"/>
    </source>
</evidence>
<name>A0A3D8QAI6_9HELO</name>
<sequence>MLKESSFDSEGSEGISLRLSLRNWAATQRENFLGTERRPQFPWIISTLFFAVLSLALGITCVMISQRGNTYEKGFLTDFILGDETNTLQAPATKLIEMVEVQFGAALLFDDNGTLIREHMEGQTDWVGSPSPEIDALWDPLALDASGIYVDGEDADTVRGKTKWIDGYWITGLDVFHQIHCLNKLRKALYPDYYFDPDPPHVQLLHVEHCIDYLRQAILCSADMTEVHVLWFESAQRYAPDFKTVHTCRNIQPLIDWSLARSRRDNSGTEEEITPHHVPKGSGV</sequence>
<keyword evidence="3" id="KW-0472">Membrane</keyword>
<dbReference type="GO" id="GO:0043386">
    <property type="term" value="P:mycotoxin biosynthetic process"/>
    <property type="evidence" value="ECO:0007669"/>
    <property type="project" value="InterPro"/>
</dbReference>
<dbReference type="PANTHER" id="PTHR33365">
    <property type="entry name" value="YALI0B05434P"/>
    <property type="match status" value="1"/>
</dbReference>
<evidence type="ECO:0000313" key="5">
    <source>
        <dbReference type="Proteomes" id="UP000256645"/>
    </source>
</evidence>
<proteinExistence type="inferred from homology"/>
<dbReference type="InterPro" id="IPR021765">
    <property type="entry name" value="UstYa-like"/>
</dbReference>
<comment type="caution">
    <text evidence="4">The sequence shown here is derived from an EMBL/GenBank/DDBJ whole genome shotgun (WGS) entry which is preliminary data.</text>
</comment>
<protein>
    <recommendedName>
        <fullName evidence="6">Tat pathway signal sequence</fullName>
    </recommendedName>
</protein>
<dbReference type="PANTHER" id="PTHR33365:SF4">
    <property type="entry name" value="CYCLOCHLOROTINE BIOSYNTHESIS PROTEIN O"/>
    <property type="match status" value="1"/>
</dbReference>
<dbReference type="OrthoDB" id="3687641at2759"/>
<dbReference type="Pfam" id="PF11807">
    <property type="entry name" value="UstYa"/>
    <property type="match status" value="1"/>
</dbReference>
<evidence type="ECO:0000256" key="1">
    <source>
        <dbReference type="ARBA" id="ARBA00004685"/>
    </source>
</evidence>
<feature type="transmembrane region" description="Helical" evidence="3">
    <location>
        <begin position="41"/>
        <end position="64"/>
    </location>
</feature>
<evidence type="ECO:0000313" key="4">
    <source>
        <dbReference type="EMBL" id="RDW58855.1"/>
    </source>
</evidence>
<dbReference type="Proteomes" id="UP000256645">
    <property type="component" value="Unassembled WGS sequence"/>
</dbReference>
<dbReference type="EMBL" id="PDLM01000017">
    <property type="protein sequence ID" value="RDW58855.1"/>
    <property type="molecule type" value="Genomic_DNA"/>
</dbReference>
<comment type="pathway">
    <text evidence="1">Mycotoxin biosynthesis.</text>
</comment>
<dbReference type="AlphaFoldDB" id="A0A3D8QAI6"/>
<keyword evidence="3" id="KW-1133">Transmembrane helix</keyword>
<organism evidence="4 5">
    <name type="scientific">Coleophoma cylindrospora</name>
    <dbReference type="NCBI Taxonomy" id="1849047"/>
    <lineage>
        <taxon>Eukaryota</taxon>
        <taxon>Fungi</taxon>
        <taxon>Dikarya</taxon>
        <taxon>Ascomycota</taxon>
        <taxon>Pezizomycotina</taxon>
        <taxon>Leotiomycetes</taxon>
        <taxon>Helotiales</taxon>
        <taxon>Dermateaceae</taxon>
        <taxon>Coleophoma</taxon>
    </lineage>
</organism>
<dbReference type="STRING" id="1849047.A0A3D8QAI6"/>
<evidence type="ECO:0000256" key="2">
    <source>
        <dbReference type="ARBA" id="ARBA00035112"/>
    </source>
</evidence>
<keyword evidence="3" id="KW-0812">Transmembrane</keyword>
<accession>A0A3D8QAI6</accession>
<reference evidence="4 5" key="1">
    <citation type="journal article" date="2018" name="IMA Fungus">
        <title>IMA Genome-F 9: Draft genome sequence of Annulohypoxylon stygium, Aspergillus mulundensis, Berkeleyomyces basicola (syn. Thielaviopsis basicola), Ceratocystis smalleyi, two Cercospora beticola strains, Coleophoma cylindrospora, Fusarium fracticaudum, Phialophora cf. hyalina, and Morchella septimelata.</title>
        <authorList>
            <person name="Wingfield B.D."/>
            <person name="Bills G.F."/>
            <person name="Dong Y."/>
            <person name="Huang W."/>
            <person name="Nel W.J."/>
            <person name="Swalarsk-Parry B.S."/>
            <person name="Vaghefi N."/>
            <person name="Wilken P.M."/>
            <person name="An Z."/>
            <person name="de Beer Z.W."/>
            <person name="De Vos L."/>
            <person name="Chen L."/>
            <person name="Duong T.A."/>
            <person name="Gao Y."/>
            <person name="Hammerbacher A."/>
            <person name="Kikkert J.R."/>
            <person name="Li Y."/>
            <person name="Li H."/>
            <person name="Li K."/>
            <person name="Li Q."/>
            <person name="Liu X."/>
            <person name="Ma X."/>
            <person name="Naidoo K."/>
            <person name="Pethybridge S.J."/>
            <person name="Sun J."/>
            <person name="Steenkamp E.T."/>
            <person name="van der Nest M.A."/>
            <person name="van Wyk S."/>
            <person name="Wingfield M.J."/>
            <person name="Xiong C."/>
            <person name="Yue Q."/>
            <person name="Zhang X."/>
        </authorList>
    </citation>
    <scope>NUCLEOTIDE SEQUENCE [LARGE SCALE GENOMIC DNA]</scope>
    <source>
        <strain evidence="4 5">BP6252</strain>
    </source>
</reference>